<protein>
    <submittedName>
        <fullName evidence="1">DUF5688 family protein</fullName>
    </submittedName>
</protein>
<sequence length="298" mass="34696">MEISTFKVKVQKAVSEVLGQEYTVELREVQKNNGVLLQGLMIRKGQDNVTPTIYLNSFWEAYEGGVTFADIIKKIISIYKEDGIGRKIDVSFFQDFEKVKEKLCFRLVNREKNREQLEKVPYIPILDLAICFYYAFDEAGVDNGMIPIYRSHLDNWKVTDRELLEIAVKNTPRLFPGETIPMEEVLGDALQELPEEVRREFLRKVSMMILTNSRKTYGACSILYPGMLEQLAERFGGDYYMIPSSVHEFLLVPREREQDREGLKKMIAEVNRTELPPEEVLSDHLYLYCSREKEVRIV</sequence>
<evidence type="ECO:0000313" key="2">
    <source>
        <dbReference type="Proteomes" id="UP001197795"/>
    </source>
</evidence>
<dbReference type="AlphaFoldDB" id="A0AAE3A1D5"/>
<proteinExistence type="predicted"/>
<dbReference type="InterPro" id="IPR043743">
    <property type="entry name" value="DUF5688"/>
</dbReference>
<comment type="caution">
    <text evidence="1">The sequence shown here is derived from an EMBL/GenBank/DDBJ whole genome shotgun (WGS) entry which is preliminary data.</text>
</comment>
<reference evidence="1 2" key="1">
    <citation type="submission" date="2021-10" db="EMBL/GenBank/DDBJ databases">
        <title>Anaerobic single-cell dispensing facilitates the cultivation of human gut bacteria.</title>
        <authorList>
            <person name="Afrizal A."/>
        </authorList>
    </citation>
    <scope>NUCLEOTIDE SEQUENCE [LARGE SCALE GENOMIC DNA]</scope>
    <source>
        <strain evidence="1 2">CLA-AA-H273</strain>
    </source>
</reference>
<name>A0AAE3A1D5_9FIRM</name>
<accession>A0AAE3A1D5</accession>
<keyword evidence="2" id="KW-1185">Reference proteome</keyword>
<dbReference type="EMBL" id="JAJEPV010000009">
    <property type="protein sequence ID" value="MCC2119030.1"/>
    <property type="molecule type" value="Genomic_DNA"/>
</dbReference>
<organism evidence="1 2">
    <name type="scientific">Waltera acetigignens</name>
    <dbReference type="NCBI Taxonomy" id="2981769"/>
    <lineage>
        <taxon>Bacteria</taxon>
        <taxon>Bacillati</taxon>
        <taxon>Bacillota</taxon>
        <taxon>Clostridia</taxon>
        <taxon>Lachnospirales</taxon>
        <taxon>Lachnospiraceae</taxon>
        <taxon>Waltera</taxon>
    </lineage>
</organism>
<evidence type="ECO:0000313" key="1">
    <source>
        <dbReference type="EMBL" id="MCC2119030.1"/>
    </source>
</evidence>
<dbReference type="Pfam" id="PF18941">
    <property type="entry name" value="DUF5688"/>
    <property type="match status" value="1"/>
</dbReference>
<dbReference type="Proteomes" id="UP001197795">
    <property type="component" value="Unassembled WGS sequence"/>
</dbReference>
<gene>
    <name evidence="1" type="ORF">LKD75_05385</name>
</gene>
<dbReference type="RefSeq" id="WP_227732947.1">
    <property type="nucleotide sequence ID" value="NZ_JAJEPV010000009.1"/>
</dbReference>